<dbReference type="OrthoDB" id="9802846at2"/>
<dbReference type="EMBL" id="RWIU01000003">
    <property type="protein sequence ID" value="RSK43443.1"/>
    <property type="molecule type" value="Genomic_DNA"/>
</dbReference>
<dbReference type="AlphaFoldDB" id="A0A428KAP6"/>
<sequence length="149" mass="16857">MADFSLSSFGEEPANSFLGRGWSFPPAFEPSTLQLTMVAEQEDIRQSLYILFNTHPGERIMNPEYGCALRQFLFEQIDSSVITRIKATVDKAVLLFEPRVSVLGIEVNTQSINDGILLLEVDYRVRTLNSRHNVVYPFMREATLLAGQL</sequence>
<feature type="domain" description="IraD/Gp25-like" evidence="1">
    <location>
        <begin position="40"/>
        <end position="128"/>
    </location>
</feature>
<accession>A0A428KAP6</accession>
<dbReference type="RefSeq" id="WP_125437604.1">
    <property type="nucleotide sequence ID" value="NZ_RWIU01000003.1"/>
</dbReference>
<dbReference type="SUPFAM" id="SSF160719">
    <property type="entry name" value="gpW/gp25-like"/>
    <property type="match status" value="1"/>
</dbReference>
<gene>
    <name evidence="2" type="ORF">EI293_11145</name>
</gene>
<dbReference type="Proteomes" id="UP000270291">
    <property type="component" value="Unassembled WGS sequence"/>
</dbReference>
<dbReference type="Gene3D" id="3.10.450.40">
    <property type="match status" value="1"/>
</dbReference>
<dbReference type="Pfam" id="PF04965">
    <property type="entry name" value="GPW_gp25"/>
    <property type="match status" value="1"/>
</dbReference>
<comment type="caution">
    <text evidence="2">The sequence shown here is derived from an EMBL/GenBank/DDBJ whole genome shotgun (WGS) entry which is preliminary data.</text>
</comment>
<organism evidence="2 3">
    <name type="scientific">Hymenobacter perfusus</name>
    <dbReference type="NCBI Taxonomy" id="1236770"/>
    <lineage>
        <taxon>Bacteria</taxon>
        <taxon>Pseudomonadati</taxon>
        <taxon>Bacteroidota</taxon>
        <taxon>Cytophagia</taxon>
        <taxon>Cytophagales</taxon>
        <taxon>Hymenobacteraceae</taxon>
        <taxon>Hymenobacter</taxon>
    </lineage>
</organism>
<proteinExistence type="predicted"/>
<protein>
    <recommendedName>
        <fullName evidence="1">IraD/Gp25-like domain-containing protein</fullName>
    </recommendedName>
</protein>
<name>A0A428KAP6_9BACT</name>
<reference evidence="2 3" key="1">
    <citation type="submission" date="2018-12" db="EMBL/GenBank/DDBJ databases">
        <authorList>
            <person name="Feng G."/>
            <person name="Zhu H."/>
        </authorList>
    </citation>
    <scope>NUCLEOTIDE SEQUENCE [LARGE SCALE GENOMIC DNA]</scope>
    <source>
        <strain evidence="2 3">LMG 26000</strain>
    </source>
</reference>
<dbReference type="InterPro" id="IPR007048">
    <property type="entry name" value="IraD/Gp25-like"/>
</dbReference>
<evidence type="ECO:0000313" key="3">
    <source>
        <dbReference type="Proteomes" id="UP000270291"/>
    </source>
</evidence>
<keyword evidence="3" id="KW-1185">Reference proteome</keyword>
<evidence type="ECO:0000313" key="2">
    <source>
        <dbReference type="EMBL" id="RSK43443.1"/>
    </source>
</evidence>
<evidence type="ECO:0000259" key="1">
    <source>
        <dbReference type="Pfam" id="PF04965"/>
    </source>
</evidence>